<keyword evidence="3" id="KW-1185">Reference proteome</keyword>
<reference evidence="2" key="1">
    <citation type="submission" date="2023-03" db="EMBL/GenBank/DDBJ databases">
        <title>Massive genome expansion in bonnet fungi (Mycena s.s.) driven by repeated elements and novel gene families across ecological guilds.</title>
        <authorList>
            <consortium name="Lawrence Berkeley National Laboratory"/>
            <person name="Harder C.B."/>
            <person name="Miyauchi S."/>
            <person name="Viragh M."/>
            <person name="Kuo A."/>
            <person name="Thoen E."/>
            <person name="Andreopoulos B."/>
            <person name="Lu D."/>
            <person name="Skrede I."/>
            <person name="Drula E."/>
            <person name="Henrissat B."/>
            <person name="Morin E."/>
            <person name="Kohler A."/>
            <person name="Barry K."/>
            <person name="LaButti K."/>
            <person name="Morin E."/>
            <person name="Salamov A."/>
            <person name="Lipzen A."/>
            <person name="Mereny Z."/>
            <person name="Hegedus B."/>
            <person name="Baldrian P."/>
            <person name="Stursova M."/>
            <person name="Weitz H."/>
            <person name="Taylor A."/>
            <person name="Grigoriev I.V."/>
            <person name="Nagy L.G."/>
            <person name="Martin F."/>
            <person name="Kauserud H."/>
        </authorList>
    </citation>
    <scope>NUCLEOTIDE SEQUENCE</scope>
    <source>
        <strain evidence="2">9144</strain>
    </source>
</reference>
<evidence type="ECO:0000313" key="3">
    <source>
        <dbReference type="Proteomes" id="UP001219525"/>
    </source>
</evidence>
<feature type="compositionally biased region" description="Low complexity" evidence="1">
    <location>
        <begin position="330"/>
        <end position="383"/>
    </location>
</feature>
<sequence>MAVPALSEALVHLASLPLPREPETAYMAFADGRDGVIDMEFIANCSIGVWAKRPPFTPPHLDLSDRQRDIEVLAGWVLGIQVRDEPQICEHWKADLSKSPRVARAKLRDELRVLLSGFEALTKLDYTPGAPMHTMVQLWMRLDARKIQLLHCILQSLPGSCAPLFVPLQNWKSRERHDAAYMQHYAFVPSSFRVYTLGSTAKEECQGADFERFHTWDAALERARAHCQAHHKHEGESLDDLRPQLGTVYQSESHAAAAARLSGVSVECDNAGYSFCSDSDRKNAATKPPAPTAPAAHSTGHAPVVHQRAAPALRPRTGDKPQAGRPRTRASAVAATSSSSTSISTASSLTTASLSAPSLPPSSHGAHPGSESASTSLPTASSLKGSGFFINESTGVVYTSA</sequence>
<feature type="region of interest" description="Disordered" evidence="1">
    <location>
        <begin position="277"/>
        <end position="385"/>
    </location>
</feature>
<organism evidence="2 3">
    <name type="scientific">Mycena pura</name>
    <dbReference type="NCBI Taxonomy" id="153505"/>
    <lineage>
        <taxon>Eukaryota</taxon>
        <taxon>Fungi</taxon>
        <taxon>Dikarya</taxon>
        <taxon>Basidiomycota</taxon>
        <taxon>Agaricomycotina</taxon>
        <taxon>Agaricomycetes</taxon>
        <taxon>Agaricomycetidae</taxon>
        <taxon>Agaricales</taxon>
        <taxon>Marasmiineae</taxon>
        <taxon>Mycenaceae</taxon>
        <taxon>Mycena</taxon>
    </lineage>
</organism>
<feature type="compositionally biased region" description="Low complexity" evidence="1">
    <location>
        <begin position="293"/>
        <end position="303"/>
    </location>
</feature>
<evidence type="ECO:0000256" key="1">
    <source>
        <dbReference type="SAM" id="MobiDB-lite"/>
    </source>
</evidence>
<protein>
    <submittedName>
        <fullName evidence="2">Uncharacterized protein</fullName>
    </submittedName>
</protein>
<name>A0AAD6UPE5_9AGAR</name>
<evidence type="ECO:0000313" key="2">
    <source>
        <dbReference type="EMBL" id="KAJ7191700.1"/>
    </source>
</evidence>
<proteinExistence type="predicted"/>
<dbReference type="EMBL" id="JARJCW010000129">
    <property type="protein sequence ID" value="KAJ7191700.1"/>
    <property type="molecule type" value="Genomic_DNA"/>
</dbReference>
<accession>A0AAD6UPE5</accession>
<gene>
    <name evidence="2" type="ORF">GGX14DRAFT_578725</name>
</gene>
<dbReference type="AlphaFoldDB" id="A0AAD6UPE5"/>
<dbReference type="Proteomes" id="UP001219525">
    <property type="component" value="Unassembled WGS sequence"/>
</dbReference>
<comment type="caution">
    <text evidence="2">The sequence shown here is derived from an EMBL/GenBank/DDBJ whole genome shotgun (WGS) entry which is preliminary data.</text>
</comment>